<keyword evidence="1" id="KW-1133">Transmembrane helix</keyword>
<evidence type="ECO:0000256" key="1">
    <source>
        <dbReference type="SAM" id="Phobius"/>
    </source>
</evidence>
<evidence type="ECO:0000313" key="3">
    <source>
        <dbReference type="Proteomes" id="UP001060336"/>
    </source>
</evidence>
<keyword evidence="1" id="KW-0472">Membrane</keyword>
<dbReference type="Proteomes" id="UP001060336">
    <property type="component" value="Chromosome"/>
</dbReference>
<sequence length="430" mass="44494">MLLLAAVWAGSVAGLFVSVPMLDHVTGVGLLIFVLLTLSKSRRETKMLMLGGAAITAALLATVAGPEDALRGLERSLIFAGLLPTLQMTKAVALRMPSVHESQNRLAALPGKAADVGIAIGTTVFGSVLNTGAFALVSAVIKPDATEERRLAGARAAMRGMNISVLWSPFFVGFAVAGTYLPTVPLWQIVPFGFFCVCLSIAIALAMFARPFSFGAVRDSLACLGPIAPRLGLAAGTVILVGALTPLSTLGAIIVVMPVLCAIQFQRHPEQIMPVFEETAGAMSRMGDDLALIVVAMVVGTAAGEADALITHVAPLLEGGLPVPLLLAAMIGIQLLPAIVGIHPIITGTIFIAALTSLPHGVLPLALYEAMLAGWGLGSMISIASLSVVTSGSMFGVRPLKVAFGPNLIYVMVVWAVLVPLLSAVHYALS</sequence>
<accession>A0A9J7AQN4</accession>
<evidence type="ECO:0008006" key="4">
    <source>
        <dbReference type="Google" id="ProtNLM"/>
    </source>
</evidence>
<dbReference type="AlphaFoldDB" id="A0A9J7AQN4"/>
<evidence type="ECO:0000313" key="2">
    <source>
        <dbReference type="EMBL" id="UUX49194.1"/>
    </source>
</evidence>
<dbReference type="EMBL" id="CP102480">
    <property type="protein sequence ID" value="UUX49194.1"/>
    <property type="molecule type" value="Genomic_DNA"/>
</dbReference>
<keyword evidence="3" id="KW-1185">Reference proteome</keyword>
<feature type="transmembrane region" description="Helical" evidence="1">
    <location>
        <begin position="408"/>
        <end position="429"/>
    </location>
</feature>
<feature type="transmembrane region" description="Helical" evidence="1">
    <location>
        <begin position="116"/>
        <end position="141"/>
    </location>
</feature>
<dbReference type="KEGG" id="naci:NUH88_17530"/>
<proteinExistence type="predicted"/>
<organism evidence="2 3">
    <name type="scientific">Nisaea acidiphila</name>
    <dbReference type="NCBI Taxonomy" id="1862145"/>
    <lineage>
        <taxon>Bacteria</taxon>
        <taxon>Pseudomonadati</taxon>
        <taxon>Pseudomonadota</taxon>
        <taxon>Alphaproteobacteria</taxon>
        <taxon>Rhodospirillales</taxon>
        <taxon>Thalassobaculaceae</taxon>
        <taxon>Nisaea</taxon>
    </lineage>
</organism>
<gene>
    <name evidence="2" type="ORF">NUH88_17530</name>
</gene>
<feature type="transmembrane region" description="Helical" evidence="1">
    <location>
        <begin position="374"/>
        <end position="396"/>
    </location>
</feature>
<feature type="transmembrane region" description="Helical" evidence="1">
    <location>
        <begin position="247"/>
        <end position="265"/>
    </location>
</feature>
<keyword evidence="1" id="KW-0812">Transmembrane</keyword>
<dbReference type="RefSeq" id="WP_257767722.1">
    <property type="nucleotide sequence ID" value="NZ_CP102480.1"/>
</dbReference>
<feature type="transmembrane region" description="Helical" evidence="1">
    <location>
        <begin position="162"/>
        <end position="181"/>
    </location>
</feature>
<feature type="transmembrane region" description="Helical" evidence="1">
    <location>
        <begin position="349"/>
        <end position="368"/>
    </location>
</feature>
<name>A0A9J7AQN4_9PROT</name>
<feature type="transmembrane region" description="Helical" evidence="1">
    <location>
        <begin position="47"/>
        <end position="65"/>
    </location>
</feature>
<feature type="transmembrane region" description="Helical" evidence="1">
    <location>
        <begin position="323"/>
        <end position="342"/>
    </location>
</feature>
<feature type="transmembrane region" description="Helical" evidence="1">
    <location>
        <begin position="286"/>
        <end position="303"/>
    </location>
</feature>
<feature type="transmembrane region" description="Helical" evidence="1">
    <location>
        <begin position="187"/>
        <end position="209"/>
    </location>
</feature>
<feature type="transmembrane region" description="Helical" evidence="1">
    <location>
        <begin position="24"/>
        <end position="40"/>
    </location>
</feature>
<protein>
    <recommendedName>
        <fullName evidence="4">DUF401 family protein</fullName>
    </recommendedName>
</protein>
<reference evidence="2" key="1">
    <citation type="submission" date="2022-08" db="EMBL/GenBank/DDBJ databases">
        <title>Nisaea acidiphila sp. nov., isolated from a marine algal debris and emended description of the genus Nisaea Urios et al. 2008.</title>
        <authorList>
            <person name="Kwon K."/>
        </authorList>
    </citation>
    <scope>NUCLEOTIDE SEQUENCE</scope>
    <source>
        <strain evidence="2">MEBiC11861</strain>
    </source>
</reference>